<name>A0A069QG45_HOYLO</name>
<dbReference type="EMBL" id="JNGW01000090">
    <property type="protein sequence ID" value="KDR51843.1"/>
    <property type="molecule type" value="Genomic_DNA"/>
</dbReference>
<comment type="caution">
    <text evidence="1">The sequence shown here is derived from an EMBL/GenBank/DDBJ whole genome shotgun (WGS) entry which is preliminary data.</text>
</comment>
<dbReference type="PATRIC" id="fig|1122985.7.peg.2200"/>
<accession>A0A069QG45</accession>
<gene>
    <name evidence="1" type="ORF">HMPREF1991_02123</name>
</gene>
<keyword evidence="2" id="KW-1185">Reference proteome</keyword>
<proteinExistence type="predicted"/>
<organism evidence="1 2">
    <name type="scientific">Hoylesella loescheii DSM 19665 = JCM 12249 = ATCC 15930</name>
    <dbReference type="NCBI Taxonomy" id="1122985"/>
    <lineage>
        <taxon>Bacteria</taxon>
        <taxon>Pseudomonadati</taxon>
        <taxon>Bacteroidota</taxon>
        <taxon>Bacteroidia</taxon>
        <taxon>Bacteroidales</taxon>
        <taxon>Prevotellaceae</taxon>
        <taxon>Hoylesella</taxon>
    </lineage>
</organism>
<dbReference type="Proteomes" id="UP000027442">
    <property type="component" value="Unassembled WGS sequence"/>
</dbReference>
<reference evidence="1 2" key="1">
    <citation type="submission" date="2013-08" db="EMBL/GenBank/DDBJ databases">
        <authorList>
            <person name="Weinstock G."/>
            <person name="Sodergren E."/>
            <person name="Wylie T."/>
            <person name="Fulton L."/>
            <person name="Fulton R."/>
            <person name="Fronick C."/>
            <person name="O'Laughlin M."/>
            <person name="Godfrey J."/>
            <person name="Miner T."/>
            <person name="Herter B."/>
            <person name="Appelbaum E."/>
            <person name="Cordes M."/>
            <person name="Lek S."/>
            <person name="Wollam A."/>
            <person name="Pepin K.H."/>
            <person name="Palsikar V.B."/>
            <person name="Mitreva M."/>
            <person name="Wilson R.K."/>
        </authorList>
    </citation>
    <scope>NUCLEOTIDE SEQUENCE [LARGE SCALE GENOMIC DNA]</scope>
    <source>
        <strain evidence="1 2">ATCC 15930</strain>
    </source>
</reference>
<dbReference type="AlphaFoldDB" id="A0A069QG45"/>
<sequence>MHRRAKMANVNILFIVCVGVCDVEVAGPCSEKAILMACVGLAKAKLRKIVEIASKQKLFCNFACNAECEVRDLWHNVHWHQDYKEKIKSKI</sequence>
<protein>
    <submittedName>
        <fullName evidence="1">Uncharacterized protein</fullName>
    </submittedName>
</protein>
<evidence type="ECO:0000313" key="2">
    <source>
        <dbReference type="Proteomes" id="UP000027442"/>
    </source>
</evidence>
<evidence type="ECO:0000313" key="1">
    <source>
        <dbReference type="EMBL" id="KDR51843.1"/>
    </source>
</evidence>
<dbReference type="HOGENOM" id="CLU_2424474_0_0_10"/>